<gene>
    <name evidence="2" type="ORF">HMPREF9997_01230</name>
</gene>
<dbReference type="InterPro" id="IPR000073">
    <property type="entry name" value="AB_hydrolase_1"/>
</dbReference>
<dbReference type="InterPro" id="IPR029058">
    <property type="entry name" value="AB_hydrolase_fold"/>
</dbReference>
<keyword evidence="2" id="KW-0378">Hydrolase</keyword>
<dbReference type="eggNOG" id="COG2267">
    <property type="taxonomic scope" value="Bacteria"/>
</dbReference>
<dbReference type="GO" id="GO:0016787">
    <property type="term" value="F:hydrolase activity"/>
    <property type="evidence" value="ECO:0007669"/>
    <property type="project" value="UniProtKB-KW"/>
</dbReference>
<dbReference type="SUPFAM" id="SSF53474">
    <property type="entry name" value="alpha/beta-Hydrolases"/>
    <property type="match status" value="1"/>
</dbReference>
<dbReference type="AlphaFoldDB" id="L1MHH4"/>
<dbReference type="STRING" id="1035195.HMPREF9997_01230"/>
<evidence type="ECO:0000313" key="2">
    <source>
        <dbReference type="EMBL" id="EKX90733.1"/>
    </source>
</evidence>
<evidence type="ECO:0000313" key="3">
    <source>
        <dbReference type="Proteomes" id="UP000010445"/>
    </source>
</evidence>
<name>L1MHH4_9CORY</name>
<dbReference type="Proteomes" id="UP000010445">
    <property type="component" value="Unassembled WGS sequence"/>
</dbReference>
<dbReference type="HOGENOM" id="CLU_020336_44_0_11"/>
<protein>
    <submittedName>
        <fullName evidence="2">Hydrolase, alpha/beta domain protein</fullName>
    </submittedName>
</protein>
<proteinExistence type="predicted"/>
<dbReference type="Gene3D" id="3.40.50.1820">
    <property type="entry name" value="alpha/beta hydrolase"/>
    <property type="match status" value="1"/>
</dbReference>
<dbReference type="OrthoDB" id="9802489at2"/>
<accession>L1MHH4</accession>
<evidence type="ECO:0000259" key="1">
    <source>
        <dbReference type="Pfam" id="PF12697"/>
    </source>
</evidence>
<sequence length="258" mass="28929">MAQLFIEESGQENKKSVVFLHASGSSSKMWRYHTAALKNDFHCVIIDLPGHGNSRNIEWTDFDDVTEEIAGIIRDKAHGKPHLVGLSLGGSLILTLLEKHADLVDKVIVDGAAHQPIKGSRVIIAMVYLMSLLKDTTFIAKLMAKMMQENGVSKEECQLFVADLQRTTKKSFRRAMSQANMLKVNATFDNPAFFVSGEKESETIHQSHQMLAHKNTQSDCAYYPGASHAWLFSDIASHIQLVKYFLLGDDFPEKLHRN</sequence>
<dbReference type="Pfam" id="PF12697">
    <property type="entry name" value="Abhydrolase_6"/>
    <property type="match status" value="1"/>
</dbReference>
<keyword evidence="3" id="KW-1185">Reference proteome</keyword>
<dbReference type="RefSeq" id="WP_006063466.1">
    <property type="nucleotide sequence ID" value="NZ_KB290831.1"/>
</dbReference>
<dbReference type="InterPro" id="IPR050266">
    <property type="entry name" value="AB_hydrolase_sf"/>
</dbReference>
<dbReference type="PATRIC" id="fig|1035195.3.peg.1107"/>
<dbReference type="EMBL" id="AMEM01000017">
    <property type="protein sequence ID" value="EKX90733.1"/>
    <property type="molecule type" value="Genomic_DNA"/>
</dbReference>
<reference evidence="2 3" key="1">
    <citation type="submission" date="2012-05" db="EMBL/GenBank/DDBJ databases">
        <authorList>
            <person name="Weinstock G."/>
            <person name="Sodergren E."/>
            <person name="Lobos E.A."/>
            <person name="Fulton L."/>
            <person name="Fulton R."/>
            <person name="Courtney L."/>
            <person name="Fronick C."/>
            <person name="O'Laughlin M."/>
            <person name="Godfrey J."/>
            <person name="Wilson R.M."/>
            <person name="Miner T."/>
            <person name="Farmer C."/>
            <person name="Delehaunty K."/>
            <person name="Cordes M."/>
            <person name="Minx P."/>
            <person name="Tomlinson C."/>
            <person name="Chen J."/>
            <person name="Wollam A."/>
            <person name="Pepin K.H."/>
            <person name="Bhonagiri V."/>
            <person name="Zhang X."/>
            <person name="Suruliraj S."/>
            <person name="Warren W."/>
            <person name="Mitreva M."/>
            <person name="Mardis E.R."/>
            <person name="Wilson R.K."/>
        </authorList>
    </citation>
    <scope>NUCLEOTIDE SEQUENCE [LARGE SCALE GENOMIC DNA]</scope>
    <source>
        <strain evidence="2 3">F0235</strain>
    </source>
</reference>
<feature type="domain" description="AB hydrolase-1" evidence="1">
    <location>
        <begin position="17"/>
        <end position="233"/>
    </location>
</feature>
<dbReference type="PANTHER" id="PTHR43798">
    <property type="entry name" value="MONOACYLGLYCEROL LIPASE"/>
    <property type="match status" value="1"/>
</dbReference>
<comment type="caution">
    <text evidence="2">The sequence shown here is derived from an EMBL/GenBank/DDBJ whole genome shotgun (WGS) entry which is preliminary data.</text>
</comment>
<organism evidence="2 3">
    <name type="scientific">Corynebacterium durum F0235</name>
    <dbReference type="NCBI Taxonomy" id="1035195"/>
    <lineage>
        <taxon>Bacteria</taxon>
        <taxon>Bacillati</taxon>
        <taxon>Actinomycetota</taxon>
        <taxon>Actinomycetes</taxon>
        <taxon>Mycobacteriales</taxon>
        <taxon>Corynebacteriaceae</taxon>
        <taxon>Corynebacterium</taxon>
    </lineage>
</organism>